<dbReference type="GO" id="GO:0016052">
    <property type="term" value="P:carbohydrate catabolic process"/>
    <property type="evidence" value="ECO:0007669"/>
    <property type="project" value="InterPro"/>
</dbReference>
<dbReference type="Pfam" id="PF02065">
    <property type="entry name" value="Melibiase"/>
    <property type="match status" value="1"/>
</dbReference>
<organism evidence="1 2">
    <name type="scientific">Bifidobacterium hapali</name>
    <dbReference type="NCBI Taxonomy" id="1630172"/>
    <lineage>
        <taxon>Bacteria</taxon>
        <taxon>Bacillati</taxon>
        <taxon>Actinomycetota</taxon>
        <taxon>Actinomycetes</taxon>
        <taxon>Bifidobacteriales</taxon>
        <taxon>Bifidobacteriaceae</taxon>
        <taxon>Bifidobacterium</taxon>
    </lineage>
</organism>
<dbReference type="Proteomes" id="UP000216074">
    <property type="component" value="Unassembled WGS sequence"/>
</dbReference>
<evidence type="ECO:0000313" key="2">
    <source>
        <dbReference type="Proteomes" id="UP000216074"/>
    </source>
</evidence>
<dbReference type="InterPro" id="IPR050985">
    <property type="entry name" value="Alpha-glycosidase_related"/>
</dbReference>
<dbReference type="SUPFAM" id="SSF51445">
    <property type="entry name" value="(Trans)glycosidases"/>
    <property type="match status" value="1"/>
</dbReference>
<dbReference type="EMBL" id="MWWY01000055">
    <property type="protein sequence ID" value="OZG61884.1"/>
    <property type="molecule type" value="Genomic_DNA"/>
</dbReference>
<dbReference type="RefSeq" id="WP_094730713.1">
    <property type="nucleotide sequence ID" value="NZ_MWWY01000055.1"/>
</dbReference>
<name>A0A261FRS1_9BIFI</name>
<dbReference type="AlphaFoldDB" id="A0A261FRS1"/>
<dbReference type="Gene3D" id="3.20.20.70">
    <property type="entry name" value="Aldolase class I"/>
    <property type="match status" value="1"/>
</dbReference>
<proteinExistence type="predicted"/>
<evidence type="ECO:0000313" key="1">
    <source>
        <dbReference type="EMBL" id="OZG61884.1"/>
    </source>
</evidence>
<gene>
    <name evidence="1" type="ORF">BHAP_2214</name>
</gene>
<dbReference type="OrthoDB" id="176168at2"/>
<sequence>MLLDRYGGTLSPVNYECGATGVSVLATHGLVLTRSCAGNGVYEITVRAAYPEPEAVIALTVPLNNAASFWRPGVRGSVPLAPDWHGDVSVSLANSAPLGCLLDVDDNCLLGFAFSLAVRESTLQYGVDEEHGLFVIFLRFHMNVDDQERLLVVDTAATLTLIDAGRRLARFVRGDRELMPIPASACEPVFSTWYARLQDIDAEYLLDEADGMVSLGCRSVFVDDGWQEQAHGRGYAGCGDWVADPAKFPDLRATIRKLHGKGLAVVLWIAPLLVGERSRTWHDVAAQDPIYLPGKDLDVHVLDPRRAVNRARLAATCRRLMDDYGVDGLKIDFLDQASRYQGTPAPHTDTGDLNDVGEAMLALLDEIRGTMYEGRVESPIVEFRSPYVNPVLGSYANVLRASDCPSDAIANRCGVMDARIVADGRIVDSDMMLWNIAAQPAACAQQIMSAFFGVPQLSVSPSLIPSLQRNVCVRLLNLWKDCRRAILGGQLTAGSQALSYPVVNAVGDDMQVTGVYTQNVVVDVDAQIVHRLVLLNATDSCVSTVRVHGLDYGRSLHMVSSDAAGSRERQTVIDVTSGTMLVDVLVEPFGVLDVTW</sequence>
<dbReference type="PANTHER" id="PTHR43053">
    <property type="entry name" value="GLYCOSIDASE FAMILY 31"/>
    <property type="match status" value="1"/>
</dbReference>
<dbReference type="InterPro" id="IPR017853">
    <property type="entry name" value="GH"/>
</dbReference>
<dbReference type="GO" id="GO:0004557">
    <property type="term" value="F:alpha-galactosidase activity"/>
    <property type="evidence" value="ECO:0007669"/>
    <property type="project" value="InterPro"/>
</dbReference>
<keyword evidence="2" id="KW-1185">Reference proteome</keyword>
<reference evidence="1 2" key="1">
    <citation type="journal article" date="2017" name="BMC Genomics">
        <title>Comparative genomic and phylogenomic analyses of the Bifidobacteriaceae family.</title>
        <authorList>
            <person name="Lugli G.A."/>
            <person name="Milani C."/>
            <person name="Turroni F."/>
            <person name="Duranti S."/>
            <person name="Mancabelli L."/>
            <person name="Mangifesta M."/>
            <person name="Ferrario C."/>
            <person name="Modesto M."/>
            <person name="Mattarelli P."/>
            <person name="Jiri K."/>
            <person name="van Sinderen D."/>
            <person name="Ventura M."/>
        </authorList>
    </citation>
    <scope>NUCLEOTIDE SEQUENCE [LARGE SCALE GENOMIC DNA]</scope>
    <source>
        <strain evidence="1 2">DSM 100202</strain>
    </source>
</reference>
<dbReference type="CDD" id="cd14791">
    <property type="entry name" value="GH36"/>
    <property type="match status" value="1"/>
</dbReference>
<accession>A0A261FRS1</accession>
<dbReference type="InterPro" id="IPR013785">
    <property type="entry name" value="Aldolase_TIM"/>
</dbReference>
<comment type="caution">
    <text evidence="1">The sequence shown here is derived from an EMBL/GenBank/DDBJ whole genome shotgun (WGS) entry which is preliminary data.</text>
</comment>
<dbReference type="InterPro" id="IPR002252">
    <property type="entry name" value="Glyco_hydro_36"/>
</dbReference>
<protein>
    <submittedName>
        <fullName evidence="1">Alpha-galactosidase</fullName>
    </submittedName>
</protein>